<organism evidence="1 2">
    <name type="scientific">Streptomonospora halophila</name>
    <dbReference type="NCBI Taxonomy" id="427369"/>
    <lineage>
        <taxon>Bacteria</taxon>
        <taxon>Bacillati</taxon>
        <taxon>Actinomycetota</taxon>
        <taxon>Actinomycetes</taxon>
        <taxon>Streptosporangiales</taxon>
        <taxon>Nocardiopsidaceae</taxon>
        <taxon>Streptomonospora</taxon>
    </lineage>
</organism>
<gene>
    <name evidence="1" type="ORF">GCM10023224_05040</name>
</gene>
<accession>A0ABP9G5Q0</accession>
<sequence length="117" mass="13194">MTQSKKPAPVKVDNLPDRQDAQITEAMREDVPFVMGDGTEYVFKPVIDWSWWTHRSFIVGDQPNWLRGALKVNEENLDKTIKAVLNDHPGYELGRIHQYFEDMAGAAVGEGDSSSDS</sequence>
<dbReference type="EMBL" id="BAABIK010000002">
    <property type="protein sequence ID" value="GAA4928749.1"/>
    <property type="molecule type" value="Genomic_DNA"/>
</dbReference>
<keyword evidence="2" id="KW-1185">Reference proteome</keyword>
<name>A0ABP9G5Q0_9ACTN</name>
<dbReference type="RefSeq" id="WP_345555282.1">
    <property type="nucleotide sequence ID" value="NZ_BAABIK010000002.1"/>
</dbReference>
<protein>
    <recommendedName>
        <fullName evidence="3">Tail assembly chaperone</fullName>
    </recommendedName>
</protein>
<evidence type="ECO:0008006" key="3">
    <source>
        <dbReference type="Google" id="ProtNLM"/>
    </source>
</evidence>
<evidence type="ECO:0000313" key="1">
    <source>
        <dbReference type="EMBL" id="GAA4928749.1"/>
    </source>
</evidence>
<dbReference type="Proteomes" id="UP001499993">
    <property type="component" value="Unassembled WGS sequence"/>
</dbReference>
<comment type="caution">
    <text evidence="1">The sequence shown here is derived from an EMBL/GenBank/DDBJ whole genome shotgun (WGS) entry which is preliminary data.</text>
</comment>
<proteinExistence type="predicted"/>
<reference evidence="2" key="1">
    <citation type="journal article" date="2019" name="Int. J. Syst. Evol. Microbiol.">
        <title>The Global Catalogue of Microorganisms (GCM) 10K type strain sequencing project: providing services to taxonomists for standard genome sequencing and annotation.</title>
        <authorList>
            <consortium name="The Broad Institute Genomics Platform"/>
            <consortium name="The Broad Institute Genome Sequencing Center for Infectious Disease"/>
            <person name="Wu L."/>
            <person name="Ma J."/>
        </authorList>
    </citation>
    <scope>NUCLEOTIDE SEQUENCE [LARGE SCALE GENOMIC DNA]</scope>
    <source>
        <strain evidence="2">JCM 18123</strain>
    </source>
</reference>
<evidence type="ECO:0000313" key="2">
    <source>
        <dbReference type="Proteomes" id="UP001499993"/>
    </source>
</evidence>